<protein>
    <submittedName>
        <fullName evidence="1">Uncharacterized protein</fullName>
    </submittedName>
</protein>
<evidence type="ECO:0000313" key="2">
    <source>
        <dbReference type="Proteomes" id="UP000789738"/>
    </source>
</evidence>
<evidence type="ECO:0000313" key="1">
    <source>
        <dbReference type="EMBL" id="CAG9705359.1"/>
    </source>
</evidence>
<name>A0AA86JGR7_9CLOT</name>
<dbReference type="EMBL" id="CAKJVE010000004">
    <property type="protein sequence ID" value="CAG9705359.1"/>
    <property type="molecule type" value="Genomic_DNA"/>
</dbReference>
<accession>A0AA86JGR7</accession>
<sequence length="39" mass="5010">MFKLYCGLFRLKNIYIYMNYRVKATKNCNIFLYMYNYYE</sequence>
<organism evidence="1 2">
    <name type="scientific">Clostridium neonatale</name>
    <dbReference type="NCBI Taxonomy" id="137838"/>
    <lineage>
        <taxon>Bacteria</taxon>
        <taxon>Bacillati</taxon>
        <taxon>Bacillota</taxon>
        <taxon>Clostridia</taxon>
        <taxon>Eubacteriales</taxon>
        <taxon>Clostridiaceae</taxon>
        <taxon>Clostridium</taxon>
    </lineage>
</organism>
<gene>
    <name evidence="1" type="ORF">CNEO_41801</name>
</gene>
<reference evidence="1" key="1">
    <citation type="submission" date="2021-10" db="EMBL/GenBank/DDBJ databases">
        <authorList>
            <person name="Mesa V."/>
        </authorList>
    </citation>
    <scope>NUCLEOTIDE SEQUENCE</scope>
    <source>
        <strain evidence="1">CC3_PB</strain>
    </source>
</reference>
<dbReference type="Proteomes" id="UP000789738">
    <property type="component" value="Unassembled WGS sequence"/>
</dbReference>
<comment type="caution">
    <text evidence="1">The sequence shown here is derived from an EMBL/GenBank/DDBJ whole genome shotgun (WGS) entry which is preliminary data.</text>
</comment>
<dbReference type="AlphaFoldDB" id="A0AA86JGR7"/>
<proteinExistence type="predicted"/>